<protein>
    <submittedName>
        <fullName evidence="2">Uncharacterized protein</fullName>
    </submittedName>
</protein>
<organism evidence="2 3">
    <name type="scientific">Batillaria attramentaria</name>
    <dbReference type="NCBI Taxonomy" id="370345"/>
    <lineage>
        <taxon>Eukaryota</taxon>
        <taxon>Metazoa</taxon>
        <taxon>Spiralia</taxon>
        <taxon>Lophotrochozoa</taxon>
        <taxon>Mollusca</taxon>
        <taxon>Gastropoda</taxon>
        <taxon>Caenogastropoda</taxon>
        <taxon>Sorbeoconcha</taxon>
        <taxon>Cerithioidea</taxon>
        <taxon>Batillariidae</taxon>
        <taxon>Batillaria</taxon>
    </lineage>
</organism>
<evidence type="ECO:0000256" key="1">
    <source>
        <dbReference type="SAM" id="MobiDB-lite"/>
    </source>
</evidence>
<name>A0ABD0JNF1_9CAEN</name>
<feature type="compositionally biased region" description="Polar residues" evidence="1">
    <location>
        <begin position="164"/>
        <end position="174"/>
    </location>
</feature>
<feature type="region of interest" description="Disordered" evidence="1">
    <location>
        <begin position="296"/>
        <end position="315"/>
    </location>
</feature>
<accession>A0ABD0JNF1</accession>
<feature type="compositionally biased region" description="Polar residues" evidence="1">
    <location>
        <begin position="181"/>
        <end position="194"/>
    </location>
</feature>
<dbReference type="AlphaFoldDB" id="A0ABD0JNF1"/>
<gene>
    <name evidence="2" type="ORF">BaRGS_00032557</name>
</gene>
<dbReference type="EMBL" id="JACVVK020000382">
    <property type="protein sequence ID" value="KAK7476203.1"/>
    <property type="molecule type" value="Genomic_DNA"/>
</dbReference>
<evidence type="ECO:0000313" key="3">
    <source>
        <dbReference type="Proteomes" id="UP001519460"/>
    </source>
</evidence>
<evidence type="ECO:0000313" key="2">
    <source>
        <dbReference type="EMBL" id="KAK7476203.1"/>
    </source>
</evidence>
<feature type="non-terminal residue" evidence="2">
    <location>
        <position position="1"/>
    </location>
</feature>
<reference evidence="2 3" key="1">
    <citation type="journal article" date="2023" name="Sci. Data">
        <title>Genome assembly of the Korean intertidal mud-creeper Batillaria attramentaria.</title>
        <authorList>
            <person name="Patra A.K."/>
            <person name="Ho P.T."/>
            <person name="Jun S."/>
            <person name="Lee S.J."/>
            <person name="Kim Y."/>
            <person name="Won Y.J."/>
        </authorList>
    </citation>
    <scope>NUCLEOTIDE SEQUENCE [LARGE SCALE GENOMIC DNA]</scope>
    <source>
        <strain evidence="2">Wonlab-2016</strain>
    </source>
</reference>
<feature type="region of interest" description="Disordered" evidence="1">
    <location>
        <begin position="80"/>
        <end position="99"/>
    </location>
</feature>
<keyword evidence="3" id="KW-1185">Reference proteome</keyword>
<sequence>QKPEYIESDYVLVWVPNRRHTESVMVRPVINKGGMGIKMEIEEQDGQKWTLRGMKRPNRARVVPGCSQNSEELLEKQLDRPRQSLGRPKRNITDPFTSASRPATTGVVFDEKAEFGINDAIERARHAFKATTLSSFHSGRRDRLNRVNTIEAASDFHGMKAKDSFTTNRHTPSPQRDEASSLPSQNGDWRNTLNPPAAPQHDKSPSPFPHSTSSDSPYGNDGKSSSIQSLYLRSQWARMCWTIQGDSDFEEPDGKQGTCVPLHERTEEEKEKMYGEIAKRLMEMGDNFVIHGCMSDSESQRDAASQLQADGGNPLEDLENEITEILREKGDEIDKKLGGAGPEVPQEVKEQIRAEMYGRFKQTVQHAIGNEVSWNHLASPVLRH</sequence>
<dbReference type="Proteomes" id="UP001519460">
    <property type="component" value="Unassembled WGS sequence"/>
</dbReference>
<feature type="region of interest" description="Disordered" evidence="1">
    <location>
        <begin position="158"/>
        <end position="225"/>
    </location>
</feature>
<feature type="compositionally biased region" description="Polar residues" evidence="1">
    <location>
        <begin position="209"/>
        <end position="225"/>
    </location>
</feature>
<comment type="caution">
    <text evidence="2">The sequence shown here is derived from an EMBL/GenBank/DDBJ whole genome shotgun (WGS) entry which is preliminary data.</text>
</comment>
<proteinExistence type="predicted"/>